<keyword evidence="6 8" id="KW-0472">Membrane</keyword>
<evidence type="ECO:0000313" key="10">
    <source>
        <dbReference type="Proteomes" id="UP000473325"/>
    </source>
</evidence>
<keyword evidence="3" id="KW-1003">Cell membrane</keyword>
<feature type="transmembrane region" description="Helical" evidence="8">
    <location>
        <begin position="21"/>
        <end position="39"/>
    </location>
</feature>
<dbReference type="Proteomes" id="UP000473325">
    <property type="component" value="Unassembled WGS sequence"/>
</dbReference>
<feature type="transmembrane region" description="Helical" evidence="8">
    <location>
        <begin position="241"/>
        <end position="259"/>
    </location>
</feature>
<dbReference type="PANTHER" id="PTHR30354:SF22">
    <property type="entry name" value="HIGH-AFFINITY GLUCONATE TRANSPORTER"/>
    <property type="match status" value="1"/>
</dbReference>
<feature type="transmembrane region" description="Helical" evidence="8">
    <location>
        <begin position="153"/>
        <end position="173"/>
    </location>
</feature>
<feature type="transmembrane region" description="Helical" evidence="8">
    <location>
        <begin position="193"/>
        <end position="220"/>
    </location>
</feature>
<dbReference type="GO" id="GO:0015128">
    <property type="term" value="F:gluconate transmembrane transporter activity"/>
    <property type="evidence" value="ECO:0007669"/>
    <property type="project" value="InterPro"/>
</dbReference>
<keyword evidence="4 8" id="KW-0812">Transmembrane</keyword>
<feature type="transmembrane region" description="Helical" evidence="8">
    <location>
        <begin position="285"/>
        <end position="305"/>
    </location>
</feature>
<keyword evidence="10" id="KW-1185">Reference proteome</keyword>
<feature type="transmembrane region" description="Helical" evidence="8">
    <location>
        <begin position="358"/>
        <end position="387"/>
    </location>
</feature>
<feature type="transmembrane region" description="Helical" evidence="8">
    <location>
        <begin position="399"/>
        <end position="416"/>
    </location>
</feature>
<sequence>MPAVVTAAEELPEPVAPGWQLLTGTLVAIALLVLLITVLKLNPFLALILGALTVGIIAGENLLTVLDSFSAGFGDTAAGVGVLIALGAMFAKLLADSGGADQVVDTIVGRASGRGLPWAMAAVGAIIGLPMFFEIGVVLLMPVIYLVARRAQVSLITVGLPALAGLSAMHGFVPPHPGPVTAIDLVGADLGVTLGLGLLVAVPTVVVAGPLYGAIAGRWVHVPAPDTFDEGREERPVDQRPSFGATIGTILLPVVLMLAKSVADIVIDDDGSVVQQTFDVVGEPFVALLIGVLVAMWTFGIGVGMDRSKLSDTITSSLPPIAGILLIVSAGGGFKQVLVDSGVGTLLADWAREADISVLLLSWSLAVLIRLATGSATIATITASSLVLDLVADLPTAEVSLVVLAVGAGSVFFSHVNDAGFWLVNQYFRLTVGQTIKTWSLMETVLSVSGLVFVLLLSLVV</sequence>
<reference evidence="9 10" key="1">
    <citation type="submission" date="2019-12" db="EMBL/GenBank/DDBJ databases">
        <authorList>
            <person name="Kun Z."/>
        </authorList>
    </citation>
    <scope>NUCLEOTIDE SEQUENCE [LARGE SCALE GENOMIC DNA]</scope>
    <source>
        <strain evidence="9 10">YIM 123512</strain>
    </source>
</reference>
<feature type="transmembrane region" description="Helical" evidence="8">
    <location>
        <begin position="317"/>
        <end position="338"/>
    </location>
</feature>
<evidence type="ECO:0000256" key="6">
    <source>
        <dbReference type="ARBA" id="ARBA00023136"/>
    </source>
</evidence>
<feature type="transmembrane region" description="Helical" evidence="8">
    <location>
        <begin position="436"/>
        <end position="460"/>
    </location>
</feature>
<evidence type="ECO:0000256" key="4">
    <source>
        <dbReference type="ARBA" id="ARBA00022692"/>
    </source>
</evidence>
<comment type="subcellular location">
    <subcellularLocation>
        <location evidence="1">Cell membrane</location>
        <topology evidence="1">Multi-pass membrane protein</topology>
    </subcellularLocation>
</comment>
<dbReference type="NCBIfam" id="TIGR00791">
    <property type="entry name" value="gntP"/>
    <property type="match status" value="1"/>
</dbReference>
<dbReference type="PANTHER" id="PTHR30354">
    <property type="entry name" value="GNT FAMILY GLUCONATE TRANSPORTER"/>
    <property type="match status" value="1"/>
</dbReference>
<name>A0A6L7F425_9ACTN</name>
<dbReference type="Pfam" id="PF02447">
    <property type="entry name" value="GntP_permease"/>
    <property type="match status" value="1"/>
</dbReference>
<keyword evidence="2" id="KW-0813">Transport</keyword>
<organism evidence="9 10">
    <name type="scientific">Nocardioides flavescens</name>
    <dbReference type="NCBI Taxonomy" id="2691959"/>
    <lineage>
        <taxon>Bacteria</taxon>
        <taxon>Bacillati</taxon>
        <taxon>Actinomycetota</taxon>
        <taxon>Actinomycetes</taxon>
        <taxon>Propionibacteriales</taxon>
        <taxon>Nocardioidaceae</taxon>
        <taxon>Nocardioides</taxon>
    </lineage>
</organism>
<protein>
    <submittedName>
        <fullName evidence="9">Gluconate transporter</fullName>
    </submittedName>
</protein>
<dbReference type="EMBL" id="WUEK01000016">
    <property type="protein sequence ID" value="MXG91934.1"/>
    <property type="molecule type" value="Genomic_DNA"/>
</dbReference>
<feature type="transmembrane region" description="Helical" evidence="8">
    <location>
        <begin position="115"/>
        <end position="141"/>
    </location>
</feature>
<proteinExistence type="inferred from homology"/>
<dbReference type="AlphaFoldDB" id="A0A6L7F425"/>
<evidence type="ECO:0000313" key="9">
    <source>
        <dbReference type="EMBL" id="MXG91934.1"/>
    </source>
</evidence>
<dbReference type="PIRSF" id="PIRSF002746">
    <property type="entry name" value="Gluconate_transporter"/>
    <property type="match status" value="1"/>
</dbReference>
<feature type="transmembrane region" description="Helical" evidence="8">
    <location>
        <begin position="45"/>
        <end position="65"/>
    </location>
</feature>
<dbReference type="GO" id="GO:0005886">
    <property type="term" value="C:plasma membrane"/>
    <property type="evidence" value="ECO:0007669"/>
    <property type="project" value="UniProtKB-SubCell"/>
</dbReference>
<evidence type="ECO:0000256" key="2">
    <source>
        <dbReference type="ARBA" id="ARBA00022448"/>
    </source>
</evidence>
<evidence type="ECO:0000256" key="1">
    <source>
        <dbReference type="ARBA" id="ARBA00004651"/>
    </source>
</evidence>
<evidence type="ECO:0000256" key="8">
    <source>
        <dbReference type="SAM" id="Phobius"/>
    </source>
</evidence>
<gene>
    <name evidence="9" type="ORF">GRQ65_20530</name>
</gene>
<comment type="similarity">
    <text evidence="7">Belongs to the GntP permease family.</text>
</comment>
<evidence type="ECO:0000256" key="3">
    <source>
        <dbReference type="ARBA" id="ARBA00022475"/>
    </source>
</evidence>
<comment type="caution">
    <text evidence="9">The sequence shown here is derived from an EMBL/GenBank/DDBJ whole genome shotgun (WGS) entry which is preliminary data.</text>
</comment>
<evidence type="ECO:0000256" key="7">
    <source>
        <dbReference type="ARBA" id="ARBA00049663"/>
    </source>
</evidence>
<evidence type="ECO:0000256" key="5">
    <source>
        <dbReference type="ARBA" id="ARBA00022989"/>
    </source>
</evidence>
<dbReference type="InterPro" id="IPR003474">
    <property type="entry name" value="Glcn_transporter"/>
</dbReference>
<keyword evidence="5 8" id="KW-1133">Transmembrane helix</keyword>
<accession>A0A6L7F425</accession>